<feature type="transmembrane region" description="Helical" evidence="5">
    <location>
        <begin position="158"/>
        <end position="176"/>
    </location>
</feature>
<dbReference type="InterPro" id="IPR003339">
    <property type="entry name" value="ABC/ECF_trnsptr_transmembrane"/>
</dbReference>
<comment type="subcellular location">
    <subcellularLocation>
        <location evidence="1">Membrane</location>
        <topology evidence="1">Multi-pass membrane protein</topology>
    </subcellularLocation>
</comment>
<reference evidence="6" key="1">
    <citation type="submission" date="2018-02" db="EMBL/GenBank/DDBJ databases">
        <title>Rhizophora mucronata_Transcriptome.</title>
        <authorList>
            <person name="Meera S.P."/>
            <person name="Sreeshan A."/>
            <person name="Augustine A."/>
        </authorList>
    </citation>
    <scope>NUCLEOTIDE SEQUENCE</scope>
    <source>
        <tissue evidence="6">Leaf</tissue>
    </source>
</reference>
<sequence>MNYTHRIIPTFTFPSPQNPNFARVYCNSIVSNPIAIHFFNEPPKCILKLRSFKIRASANSNDNTGNWVGRLPTGAFGADKILRLIAGATACPIGQFISSPTTFLHSVDPRVKLVWLLALVVLPARSHIVMRFGLVVFIAFLSMWILPKYVWMDQLGRVSLLSGILFIMLGLGSDGAPPLVQLRTPPPAMMGLPKLPVSLGGYSYLIMKLGPLQFTRKGLSVASTAASLTFIIFQSASLCLATTTPEQLAFALRWFMLPLRHIGVPVAEITLTLLLSLRFINLVFDEVRNVALGIVSRRIKWQQLTIMEKIDVFASYIRRIFKSIFSHAEQISQAMIVRGFRGDSNAHKIYFLSESSFGMADFVSLICLVGVVGSALLSDYFLV</sequence>
<feature type="transmembrane region" description="Helical" evidence="5">
    <location>
        <begin position="219"/>
        <end position="241"/>
    </location>
</feature>
<dbReference type="AlphaFoldDB" id="A0A2P2MPW1"/>
<dbReference type="PANTHER" id="PTHR33514">
    <property type="entry name" value="PROTEIN ABCI12, CHLOROPLASTIC"/>
    <property type="match status" value="1"/>
</dbReference>
<feature type="transmembrane region" description="Helical" evidence="5">
    <location>
        <begin position="362"/>
        <end position="382"/>
    </location>
</feature>
<dbReference type="PANTHER" id="PTHR33514:SF13">
    <property type="entry name" value="PROTEIN ABCI12, CHLOROPLASTIC"/>
    <property type="match status" value="1"/>
</dbReference>
<name>A0A2P2MPW1_RHIMU</name>
<accession>A0A2P2MPW1</accession>
<feature type="transmembrane region" description="Helical" evidence="5">
    <location>
        <begin position="262"/>
        <end position="280"/>
    </location>
</feature>
<evidence type="ECO:0000256" key="1">
    <source>
        <dbReference type="ARBA" id="ARBA00004141"/>
    </source>
</evidence>
<dbReference type="Pfam" id="PF02361">
    <property type="entry name" value="CbiQ"/>
    <property type="match status" value="1"/>
</dbReference>
<keyword evidence="2 5" id="KW-0812">Transmembrane</keyword>
<evidence type="ECO:0000256" key="3">
    <source>
        <dbReference type="ARBA" id="ARBA00022989"/>
    </source>
</evidence>
<evidence type="ECO:0000313" key="6">
    <source>
        <dbReference type="EMBL" id="MBX32261.1"/>
    </source>
</evidence>
<protein>
    <submittedName>
        <fullName evidence="6">Protein ABCI12ic</fullName>
    </submittedName>
</protein>
<evidence type="ECO:0000256" key="4">
    <source>
        <dbReference type="ARBA" id="ARBA00023136"/>
    </source>
</evidence>
<dbReference type="CDD" id="cd16914">
    <property type="entry name" value="EcfT"/>
    <property type="match status" value="1"/>
</dbReference>
<keyword evidence="3 5" id="KW-1133">Transmembrane helix</keyword>
<organism evidence="6">
    <name type="scientific">Rhizophora mucronata</name>
    <name type="common">Asiatic mangrove</name>
    <dbReference type="NCBI Taxonomy" id="61149"/>
    <lineage>
        <taxon>Eukaryota</taxon>
        <taxon>Viridiplantae</taxon>
        <taxon>Streptophyta</taxon>
        <taxon>Embryophyta</taxon>
        <taxon>Tracheophyta</taxon>
        <taxon>Spermatophyta</taxon>
        <taxon>Magnoliopsida</taxon>
        <taxon>eudicotyledons</taxon>
        <taxon>Gunneridae</taxon>
        <taxon>Pentapetalae</taxon>
        <taxon>rosids</taxon>
        <taxon>fabids</taxon>
        <taxon>Malpighiales</taxon>
        <taxon>Rhizophoraceae</taxon>
        <taxon>Rhizophora</taxon>
    </lineage>
</organism>
<dbReference type="GO" id="GO:0005886">
    <property type="term" value="C:plasma membrane"/>
    <property type="evidence" value="ECO:0007669"/>
    <property type="project" value="UniProtKB-ARBA"/>
</dbReference>
<evidence type="ECO:0000256" key="5">
    <source>
        <dbReference type="SAM" id="Phobius"/>
    </source>
</evidence>
<evidence type="ECO:0000256" key="2">
    <source>
        <dbReference type="ARBA" id="ARBA00022692"/>
    </source>
</evidence>
<dbReference type="EMBL" id="GGEC01051777">
    <property type="protein sequence ID" value="MBX32261.1"/>
    <property type="molecule type" value="Transcribed_RNA"/>
</dbReference>
<dbReference type="GO" id="GO:0009507">
    <property type="term" value="C:chloroplast"/>
    <property type="evidence" value="ECO:0007669"/>
    <property type="project" value="TreeGrafter"/>
</dbReference>
<feature type="transmembrane region" description="Helical" evidence="5">
    <location>
        <begin position="128"/>
        <end position="146"/>
    </location>
</feature>
<proteinExistence type="predicted"/>
<feature type="transmembrane region" description="Helical" evidence="5">
    <location>
        <begin position="188"/>
        <end position="207"/>
    </location>
</feature>
<keyword evidence="4 5" id="KW-0472">Membrane</keyword>